<dbReference type="InterPro" id="IPR016191">
    <property type="entry name" value="Ribonuclease/ribotoxin"/>
</dbReference>
<dbReference type="STRING" id="280871.TL10_18740"/>
<comment type="caution">
    <text evidence="5">The sequence shown here is derived from an EMBL/GenBank/DDBJ whole genome shotgun (WGS) entry which is preliminary data.</text>
</comment>
<reference evidence="5 6" key="1">
    <citation type="submission" date="2015-01" db="EMBL/GenBank/DDBJ databases">
        <title>Genome sequence of Mycobacterium llatzerense and Mycobacterium immunogenum recovered from brain abscess.</title>
        <authorList>
            <person name="Greninger A.L."/>
            <person name="Langelier C."/>
            <person name="Cunningham G."/>
            <person name="Chiu C.Y."/>
            <person name="Miller S."/>
        </authorList>
    </citation>
    <scope>NUCLEOTIDE SEQUENCE [LARGE SCALE GENOMIC DNA]</scope>
    <source>
        <strain evidence="5 6">CLUC14</strain>
    </source>
</reference>
<dbReference type="Gene3D" id="3.10.450.30">
    <property type="entry name" value="Microbial ribonucleases"/>
    <property type="match status" value="1"/>
</dbReference>
<feature type="compositionally biased region" description="Low complexity" evidence="3">
    <location>
        <begin position="33"/>
        <end position="56"/>
    </location>
</feature>
<protein>
    <submittedName>
        <fullName evidence="5">Uncharacterized protein</fullName>
    </submittedName>
</protein>
<dbReference type="InterPro" id="IPR000026">
    <property type="entry name" value="N1-like"/>
</dbReference>
<evidence type="ECO:0000256" key="3">
    <source>
        <dbReference type="SAM" id="MobiDB-lite"/>
    </source>
</evidence>
<name>A0A0D1L378_9MYCO</name>
<dbReference type="GO" id="GO:0016787">
    <property type="term" value="F:hydrolase activity"/>
    <property type="evidence" value="ECO:0007669"/>
    <property type="project" value="UniProtKB-KW"/>
</dbReference>
<accession>A0A0D1L378</accession>
<dbReference type="OrthoDB" id="5326845at2"/>
<keyword evidence="1" id="KW-0540">Nuclease</keyword>
<dbReference type="EMBL" id="JXST01000027">
    <property type="protein sequence ID" value="KIU15425.1"/>
    <property type="molecule type" value="Genomic_DNA"/>
</dbReference>
<feature type="region of interest" description="Disordered" evidence="3">
    <location>
        <begin position="32"/>
        <end position="62"/>
    </location>
</feature>
<evidence type="ECO:0000256" key="1">
    <source>
        <dbReference type="ARBA" id="ARBA00022722"/>
    </source>
</evidence>
<evidence type="ECO:0000313" key="5">
    <source>
        <dbReference type="EMBL" id="KIU15425.1"/>
    </source>
</evidence>
<keyword evidence="4" id="KW-0732">Signal</keyword>
<dbReference type="SUPFAM" id="SSF53933">
    <property type="entry name" value="Microbial ribonucleases"/>
    <property type="match status" value="1"/>
</dbReference>
<dbReference type="GO" id="GO:0004521">
    <property type="term" value="F:RNA endonuclease activity"/>
    <property type="evidence" value="ECO:0007669"/>
    <property type="project" value="InterPro"/>
</dbReference>
<evidence type="ECO:0000313" key="6">
    <source>
        <dbReference type="Proteomes" id="UP000032221"/>
    </source>
</evidence>
<gene>
    <name evidence="5" type="ORF">TL10_18740</name>
</gene>
<dbReference type="Pfam" id="PF00545">
    <property type="entry name" value="Ribonuclease"/>
    <property type="match status" value="1"/>
</dbReference>
<evidence type="ECO:0000256" key="4">
    <source>
        <dbReference type="SAM" id="SignalP"/>
    </source>
</evidence>
<organism evidence="5 6">
    <name type="scientific">Mycolicibacterium llatzerense</name>
    <dbReference type="NCBI Taxonomy" id="280871"/>
    <lineage>
        <taxon>Bacteria</taxon>
        <taxon>Bacillati</taxon>
        <taxon>Actinomycetota</taxon>
        <taxon>Actinomycetes</taxon>
        <taxon>Mycobacteriales</taxon>
        <taxon>Mycobacteriaceae</taxon>
        <taxon>Mycolicibacterium</taxon>
    </lineage>
</organism>
<feature type="signal peptide" evidence="4">
    <location>
        <begin position="1"/>
        <end position="26"/>
    </location>
</feature>
<sequence length="158" mass="16640">MSRTTVRAAALACGTALLLTLTPACTRQSTVLTGPAPTASPTAASHAPPTGPSPTTRSKSGLPVCQLSSLPAEAGTTVDLIHRGGPFPYSRDGIVFGNFEHRLPNQQRGYYHEYTVPTPGAKTRGARRVITGGEPPVNPPEFYYTGDHYETFCQIGGA</sequence>
<keyword evidence="6" id="KW-1185">Reference proteome</keyword>
<proteinExistence type="predicted"/>
<dbReference type="GO" id="GO:0003723">
    <property type="term" value="F:RNA binding"/>
    <property type="evidence" value="ECO:0007669"/>
    <property type="project" value="InterPro"/>
</dbReference>
<dbReference type="Proteomes" id="UP000032221">
    <property type="component" value="Unassembled WGS sequence"/>
</dbReference>
<evidence type="ECO:0000256" key="2">
    <source>
        <dbReference type="ARBA" id="ARBA00022801"/>
    </source>
</evidence>
<dbReference type="PATRIC" id="fig|280871.6.peg.3879"/>
<feature type="chain" id="PRO_5002232518" evidence="4">
    <location>
        <begin position="27"/>
        <end position="158"/>
    </location>
</feature>
<dbReference type="AlphaFoldDB" id="A0A0D1L378"/>
<keyword evidence="2" id="KW-0378">Hydrolase</keyword>